<reference evidence="9" key="1">
    <citation type="submission" date="2016-10" db="EMBL/GenBank/DDBJ databases">
        <title>Frankia sp. NRRL B-16386 Genome sequencing.</title>
        <authorList>
            <person name="Ghodhbane-Gtari F."/>
            <person name="Swanson E."/>
            <person name="Gueddou A."/>
            <person name="Hezbri K."/>
            <person name="Ktari K."/>
            <person name="Nouioui I."/>
            <person name="Morris K."/>
            <person name="Simpson S."/>
            <person name="Abebe-Akele F."/>
            <person name="Thomas K."/>
            <person name="Gtari M."/>
            <person name="Tisa L.S."/>
        </authorList>
    </citation>
    <scope>NUCLEOTIDE SEQUENCE [LARGE SCALE GENOMIC DNA]</scope>
    <source>
        <strain evidence="9">NRRL B-16386</strain>
    </source>
</reference>
<dbReference type="GO" id="GO:0022857">
    <property type="term" value="F:transmembrane transporter activity"/>
    <property type="evidence" value="ECO:0007669"/>
    <property type="project" value="InterPro"/>
</dbReference>
<keyword evidence="4 6" id="KW-1133">Transmembrane helix</keyword>
<keyword evidence="9" id="KW-1185">Reference proteome</keyword>
<feature type="transmembrane region" description="Helical" evidence="6">
    <location>
        <begin position="104"/>
        <end position="124"/>
    </location>
</feature>
<feature type="transmembrane region" description="Helical" evidence="6">
    <location>
        <begin position="432"/>
        <end position="454"/>
    </location>
</feature>
<evidence type="ECO:0000313" key="9">
    <source>
        <dbReference type="Proteomes" id="UP000188929"/>
    </source>
</evidence>
<dbReference type="InterPro" id="IPR020846">
    <property type="entry name" value="MFS_dom"/>
</dbReference>
<evidence type="ECO:0000256" key="6">
    <source>
        <dbReference type="SAM" id="Phobius"/>
    </source>
</evidence>
<dbReference type="EMBL" id="MOMC01000115">
    <property type="protein sequence ID" value="ONH22209.1"/>
    <property type="molecule type" value="Genomic_DNA"/>
</dbReference>
<dbReference type="RefSeq" id="WP_076822662.1">
    <property type="nucleotide sequence ID" value="NZ_MOMC01000115.1"/>
</dbReference>
<dbReference type="GO" id="GO:0005886">
    <property type="term" value="C:plasma membrane"/>
    <property type="evidence" value="ECO:0007669"/>
    <property type="project" value="UniProtKB-SubCell"/>
</dbReference>
<comment type="caution">
    <text evidence="8">The sequence shown here is derived from an EMBL/GenBank/DDBJ whole genome shotgun (WGS) entry which is preliminary data.</text>
</comment>
<dbReference type="PROSITE" id="PS50850">
    <property type="entry name" value="MFS"/>
    <property type="match status" value="1"/>
</dbReference>
<name>A0A1V2I1L0_9ACTN</name>
<dbReference type="OrthoDB" id="4484751at2"/>
<feature type="transmembrane region" description="Helical" evidence="6">
    <location>
        <begin position="335"/>
        <end position="353"/>
    </location>
</feature>
<evidence type="ECO:0000313" key="8">
    <source>
        <dbReference type="EMBL" id="ONH22209.1"/>
    </source>
</evidence>
<keyword evidence="5 6" id="KW-0472">Membrane</keyword>
<dbReference type="InterPro" id="IPR036259">
    <property type="entry name" value="MFS_trans_sf"/>
</dbReference>
<feature type="domain" description="Major facilitator superfamily (MFS) profile" evidence="7">
    <location>
        <begin position="13"/>
        <end position="459"/>
    </location>
</feature>
<feature type="transmembrane region" description="Helical" evidence="6">
    <location>
        <begin position="136"/>
        <end position="158"/>
    </location>
</feature>
<keyword evidence="2" id="KW-0813">Transport</keyword>
<dbReference type="AlphaFoldDB" id="A0A1V2I1L0"/>
<dbReference type="PANTHER" id="PTHR42718:SF9">
    <property type="entry name" value="MAJOR FACILITATOR SUPERFAMILY MULTIDRUG TRANSPORTER MFSC"/>
    <property type="match status" value="1"/>
</dbReference>
<protein>
    <submittedName>
        <fullName evidence="8">MFS transporter</fullName>
    </submittedName>
</protein>
<dbReference type="STRING" id="1834516.BL253_36415"/>
<feature type="transmembrane region" description="Helical" evidence="6">
    <location>
        <begin position="48"/>
        <end position="67"/>
    </location>
</feature>
<evidence type="ECO:0000256" key="1">
    <source>
        <dbReference type="ARBA" id="ARBA00004651"/>
    </source>
</evidence>
<feature type="transmembrane region" description="Helical" evidence="6">
    <location>
        <begin position="400"/>
        <end position="420"/>
    </location>
</feature>
<keyword evidence="3 6" id="KW-0812">Transmembrane</keyword>
<feature type="transmembrane region" description="Helical" evidence="6">
    <location>
        <begin position="198"/>
        <end position="215"/>
    </location>
</feature>
<dbReference type="CDD" id="cd17504">
    <property type="entry name" value="MFS_MMR_MDR_like"/>
    <property type="match status" value="1"/>
</dbReference>
<feature type="transmembrane region" description="Helical" evidence="6">
    <location>
        <begin position="12"/>
        <end position="36"/>
    </location>
</feature>
<feature type="transmembrane region" description="Helical" evidence="6">
    <location>
        <begin position="359"/>
        <end position="379"/>
    </location>
</feature>
<feature type="transmembrane region" description="Helical" evidence="6">
    <location>
        <begin position="265"/>
        <end position="289"/>
    </location>
</feature>
<dbReference type="Gene3D" id="1.20.1720.10">
    <property type="entry name" value="Multidrug resistance protein D"/>
    <property type="match status" value="1"/>
</dbReference>
<dbReference type="PANTHER" id="PTHR42718">
    <property type="entry name" value="MAJOR FACILITATOR SUPERFAMILY MULTIDRUG TRANSPORTER MFSC"/>
    <property type="match status" value="1"/>
</dbReference>
<dbReference type="InterPro" id="IPR011701">
    <property type="entry name" value="MFS"/>
</dbReference>
<accession>A0A1V2I1L0</accession>
<dbReference type="Pfam" id="PF07690">
    <property type="entry name" value="MFS_1"/>
    <property type="match status" value="1"/>
</dbReference>
<feature type="transmembrane region" description="Helical" evidence="6">
    <location>
        <begin position="309"/>
        <end position="328"/>
    </location>
</feature>
<dbReference type="SUPFAM" id="SSF103473">
    <property type="entry name" value="MFS general substrate transporter"/>
    <property type="match status" value="1"/>
</dbReference>
<evidence type="ECO:0000259" key="7">
    <source>
        <dbReference type="PROSITE" id="PS50850"/>
    </source>
</evidence>
<sequence>MIDEAQRPNAAVTFSVITLGVMAYTLLQSLVVPVLHTFQVDLHTSQTNVTWVLTVYLLSASIFTPIMGRIGDAAGKKKVFVLSLAALAAGCLLAALATSLPVMIIARAVQGVGGGVLPLAFGIIRDEFPKERVAGAVGVIAAMSAVGGGAGIVLAGPIVDGLNYHWLFWVPMVMALLSAGAALLFVPESPRLPGRISLLPGLLLSAWLVALLVPLSEASEWGWASGRTIGLLVAAVVLAGSWVVSEQRASMPLIDLTMMRRRGVWTANLVALLLGVGMYAAFGFVPQFVQTPSSAGYGFGMDITQSGLILLPLTAGTFLTGSVAAPLAERLGGRIVLFVGSLLGLGGVAMLAWTHDEQWELYVATGLFGLGLGLAYATMSSLVVRAVPAEQTGVASGMNANIRTIGGSIGSAVMASIVTAKLQPSGLPKESGYTVGFAVLVGAMLVAALVALLVPRDEADEPEVILRHAELGLVAAGTLVGDESE</sequence>
<gene>
    <name evidence="8" type="ORF">BL253_36415</name>
</gene>
<evidence type="ECO:0000256" key="5">
    <source>
        <dbReference type="ARBA" id="ARBA00023136"/>
    </source>
</evidence>
<evidence type="ECO:0000256" key="3">
    <source>
        <dbReference type="ARBA" id="ARBA00022692"/>
    </source>
</evidence>
<evidence type="ECO:0000256" key="4">
    <source>
        <dbReference type="ARBA" id="ARBA00022989"/>
    </source>
</evidence>
<feature type="transmembrane region" description="Helical" evidence="6">
    <location>
        <begin position="79"/>
        <end position="98"/>
    </location>
</feature>
<feature type="transmembrane region" description="Helical" evidence="6">
    <location>
        <begin position="221"/>
        <end position="244"/>
    </location>
</feature>
<organism evidence="8 9">
    <name type="scientific">Pseudofrankia asymbiotica</name>
    <dbReference type="NCBI Taxonomy" id="1834516"/>
    <lineage>
        <taxon>Bacteria</taxon>
        <taxon>Bacillati</taxon>
        <taxon>Actinomycetota</taxon>
        <taxon>Actinomycetes</taxon>
        <taxon>Frankiales</taxon>
        <taxon>Frankiaceae</taxon>
        <taxon>Pseudofrankia</taxon>
    </lineage>
</organism>
<proteinExistence type="predicted"/>
<dbReference type="Gene3D" id="1.20.1250.20">
    <property type="entry name" value="MFS general substrate transporter like domains"/>
    <property type="match status" value="1"/>
</dbReference>
<dbReference type="Proteomes" id="UP000188929">
    <property type="component" value="Unassembled WGS sequence"/>
</dbReference>
<comment type="subcellular location">
    <subcellularLocation>
        <location evidence="1">Cell membrane</location>
        <topology evidence="1">Multi-pass membrane protein</topology>
    </subcellularLocation>
</comment>
<evidence type="ECO:0000256" key="2">
    <source>
        <dbReference type="ARBA" id="ARBA00022448"/>
    </source>
</evidence>
<feature type="transmembrane region" description="Helical" evidence="6">
    <location>
        <begin position="164"/>
        <end position="186"/>
    </location>
</feature>